<keyword evidence="2" id="KW-0012">Acyltransferase</keyword>
<dbReference type="PROSITE" id="PS51186">
    <property type="entry name" value="GNAT"/>
    <property type="match status" value="1"/>
</dbReference>
<gene>
    <name evidence="4" type="ORF">H4W31_008522</name>
</gene>
<dbReference type="PANTHER" id="PTHR43877:SF2">
    <property type="entry name" value="AMINOALKYLPHOSPHONATE N-ACETYLTRANSFERASE-RELATED"/>
    <property type="match status" value="1"/>
</dbReference>
<feature type="domain" description="N-acetyltransferase" evidence="3">
    <location>
        <begin position="1"/>
        <end position="146"/>
    </location>
</feature>
<dbReference type="SUPFAM" id="SSF55729">
    <property type="entry name" value="Acyl-CoA N-acyltransferases (Nat)"/>
    <property type="match status" value="1"/>
</dbReference>
<evidence type="ECO:0000256" key="2">
    <source>
        <dbReference type="ARBA" id="ARBA00023315"/>
    </source>
</evidence>
<accession>A0A927RB11</accession>
<protein>
    <submittedName>
        <fullName evidence="4">GNAT superfamily N-acetyltransferase</fullName>
    </submittedName>
</protein>
<proteinExistence type="predicted"/>
<dbReference type="Gene3D" id="3.40.630.30">
    <property type="match status" value="1"/>
</dbReference>
<evidence type="ECO:0000256" key="1">
    <source>
        <dbReference type="ARBA" id="ARBA00022679"/>
    </source>
</evidence>
<dbReference type="EMBL" id="JADBEB010000001">
    <property type="protein sequence ID" value="MBE1492884.1"/>
    <property type="molecule type" value="Genomic_DNA"/>
</dbReference>
<keyword evidence="5" id="KW-1185">Reference proteome</keyword>
<sequence>MLIESRTSSDPELAALVVAQQRELREADGGLDGQVFVPHDDARYLVGVLAGRAVACGAIQALGRDTAEIKRMYVRPAHRGQGLARQLLGALEEMALRAGHTVLRLETGSYLPGAIQLYISSGYAEIAVYGEYVDNPYSVCFEKRLPVLA</sequence>
<evidence type="ECO:0000259" key="3">
    <source>
        <dbReference type="PROSITE" id="PS51186"/>
    </source>
</evidence>
<dbReference type="CDD" id="cd04301">
    <property type="entry name" value="NAT_SF"/>
    <property type="match status" value="1"/>
</dbReference>
<reference evidence="4" key="1">
    <citation type="submission" date="2020-10" db="EMBL/GenBank/DDBJ databases">
        <title>Sequencing the genomes of 1000 actinobacteria strains.</title>
        <authorList>
            <person name="Klenk H.-P."/>
        </authorList>
    </citation>
    <scope>NUCLEOTIDE SEQUENCE</scope>
    <source>
        <strain evidence="4">DSM 46832</strain>
    </source>
</reference>
<dbReference type="InterPro" id="IPR000182">
    <property type="entry name" value="GNAT_dom"/>
</dbReference>
<evidence type="ECO:0000313" key="4">
    <source>
        <dbReference type="EMBL" id="MBE1492884.1"/>
    </source>
</evidence>
<dbReference type="RefSeq" id="WP_192771721.1">
    <property type="nucleotide sequence ID" value="NZ_JADBEB010000001.1"/>
</dbReference>
<name>A0A927RB11_9ACTN</name>
<dbReference type="Pfam" id="PF00583">
    <property type="entry name" value="Acetyltransf_1"/>
    <property type="match status" value="1"/>
</dbReference>
<keyword evidence="1" id="KW-0808">Transferase</keyword>
<dbReference type="GO" id="GO:0016747">
    <property type="term" value="F:acyltransferase activity, transferring groups other than amino-acyl groups"/>
    <property type="evidence" value="ECO:0007669"/>
    <property type="project" value="InterPro"/>
</dbReference>
<comment type="caution">
    <text evidence="4">The sequence shown here is derived from an EMBL/GenBank/DDBJ whole genome shotgun (WGS) entry which is preliminary data.</text>
</comment>
<evidence type="ECO:0000313" key="5">
    <source>
        <dbReference type="Proteomes" id="UP000649753"/>
    </source>
</evidence>
<organism evidence="4 5">
    <name type="scientific">Plantactinospora soyae</name>
    <dbReference type="NCBI Taxonomy" id="1544732"/>
    <lineage>
        <taxon>Bacteria</taxon>
        <taxon>Bacillati</taxon>
        <taxon>Actinomycetota</taxon>
        <taxon>Actinomycetes</taxon>
        <taxon>Micromonosporales</taxon>
        <taxon>Micromonosporaceae</taxon>
        <taxon>Plantactinospora</taxon>
    </lineage>
</organism>
<dbReference type="InterPro" id="IPR050832">
    <property type="entry name" value="Bact_Acetyltransf"/>
</dbReference>
<dbReference type="AlphaFoldDB" id="A0A927RB11"/>
<dbReference type="InterPro" id="IPR016181">
    <property type="entry name" value="Acyl_CoA_acyltransferase"/>
</dbReference>
<dbReference type="Proteomes" id="UP000649753">
    <property type="component" value="Unassembled WGS sequence"/>
</dbReference>
<dbReference type="PANTHER" id="PTHR43877">
    <property type="entry name" value="AMINOALKYLPHOSPHONATE N-ACETYLTRANSFERASE-RELATED-RELATED"/>
    <property type="match status" value="1"/>
</dbReference>